<organism evidence="2 3">
    <name type="scientific">Rapidithrix thailandica</name>
    <dbReference type="NCBI Taxonomy" id="413964"/>
    <lineage>
        <taxon>Bacteria</taxon>
        <taxon>Pseudomonadati</taxon>
        <taxon>Bacteroidota</taxon>
        <taxon>Cytophagia</taxon>
        <taxon>Cytophagales</taxon>
        <taxon>Flammeovirgaceae</taxon>
        <taxon>Rapidithrix</taxon>
    </lineage>
</organism>
<keyword evidence="1" id="KW-0472">Membrane</keyword>
<dbReference type="Proteomes" id="UP001403385">
    <property type="component" value="Unassembled WGS sequence"/>
</dbReference>
<protein>
    <submittedName>
        <fullName evidence="2">Uncharacterized protein</fullName>
    </submittedName>
</protein>
<comment type="caution">
    <text evidence="2">The sequence shown here is derived from an EMBL/GenBank/DDBJ whole genome shotgun (WGS) entry which is preliminary data.</text>
</comment>
<dbReference type="EMBL" id="JBDKWZ010000003">
    <property type="protein sequence ID" value="MEN7547620.1"/>
    <property type="molecule type" value="Genomic_DNA"/>
</dbReference>
<keyword evidence="1" id="KW-0812">Transmembrane</keyword>
<name>A0AAW9S5A6_9BACT</name>
<feature type="transmembrane region" description="Helical" evidence="1">
    <location>
        <begin position="46"/>
        <end position="64"/>
    </location>
</feature>
<proteinExistence type="predicted"/>
<dbReference type="RefSeq" id="WP_346820407.1">
    <property type="nucleotide sequence ID" value="NZ_JBDKWZ010000003.1"/>
</dbReference>
<sequence>MNFRQLLYYFLLLLGGGLLGLFVFVIKTDPDITLWNFYRYIVPRSFLISGVLASMLAFTGLFIHSRYPGR</sequence>
<feature type="transmembrane region" description="Helical" evidence="1">
    <location>
        <begin position="7"/>
        <end position="26"/>
    </location>
</feature>
<accession>A0AAW9S5A6</accession>
<keyword evidence="1" id="KW-1133">Transmembrane helix</keyword>
<evidence type="ECO:0000256" key="1">
    <source>
        <dbReference type="SAM" id="Phobius"/>
    </source>
</evidence>
<evidence type="ECO:0000313" key="3">
    <source>
        <dbReference type="Proteomes" id="UP001403385"/>
    </source>
</evidence>
<keyword evidence="3" id="KW-1185">Reference proteome</keyword>
<evidence type="ECO:0000313" key="2">
    <source>
        <dbReference type="EMBL" id="MEN7547620.1"/>
    </source>
</evidence>
<gene>
    <name evidence="2" type="ORF">AAG747_06865</name>
</gene>
<dbReference type="AlphaFoldDB" id="A0AAW9S5A6"/>
<reference evidence="2 3" key="1">
    <citation type="submission" date="2024-04" db="EMBL/GenBank/DDBJ databases">
        <title>Novel genus in family Flammeovirgaceae.</title>
        <authorList>
            <person name="Nguyen T.H."/>
            <person name="Vuong T.Q."/>
            <person name="Le H."/>
            <person name="Kim S.-G."/>
        </authorList>
    </citation>
    <scope>NUCLEOTIDE SEQUENCE [LARGE SCALE GENOMIC DNA]</scope>
    <source>
        <strain evidence="2 3">JCM 23209</strain>
    </source>
</reference>